<keyword evidence="1" id="KW-0472">Membrane</keyword>
<feature type="transmembrane region" description="Helical" evidence="1">
    <location>
        <begin position="35"/>
        <end position="55"/>
    </location>
</feature>
<protein>
    <submittedName>
        <fullName evidence="2">Membrane protein putative</fullName>
    </submittedName>
</protein>
<feature type="transmembrane region" description="Helical" evidence="1">
    <location>
        <begin position="191"/>
        <end position="210"/>
    </location>
</feature>
<proteinExistence type="predicted"/>
<keyword evidence="1" id="KW-1133">Transmembrane helix</keyword>
<accession>F7Q0J7</accession>
<sequence length="214" mass="24349">MKLKDLLWLFIIVVFALLLIIKDTREQFVYLTKTYPYIMGFIKTAILATMGEVLAKRIRTGTYSISRLTFYKFIVWGFLGLAFVVVFKLFYGGITFATDEGLLPKGGTFLHALLTSTFMNLIFAPTFMALHRVTDSYIDLGEGKLGKILKVKIDTVIAHIDWQVFIKFVVLKTIPFFWIPAHTITFLLPDVYRVLMAASLSIALGIILSFKGKR</sequence>
<gene>
    <name evidence="2" type="ORF">HLPCO_000998</name>
</gene>
<dbReference type="RefSeq" id="WP_008825933.1">
    <property type="nucleotide sequence ID" value="NZ_AFNU02000003.1"/>
</dbReference>
<evidence type="ECO:0000256" key="1">
    <source>
        <dbReference type="SAM" id="Phobius"/>
    </source>
</evidence>
<dbReference type="STRING" id="1033810.HLPCO_000998"/>
<keyword evidence="1" id="KW-0812">Transmembrane</keyword>
<evidence type="ECO:0000313" key="3">
    <source>
        <dbReference type="Proteomes" id="UP000005707"/>
    </source>
</evidence>
<dbReference type="OrthoDB" id="1115879at2"/>
<dbReference type="EMBL" id="AFNU02000003">
    <property type="protein sequence ID" value="ERJ12658.1"/>
    <property type="molecule type" value="Genomic_DNA"/>
</dbReference>
<keyword evidence="3" id="KW-1185">Reference proteome</keyword>
<dbReference type="eggNOG" id="ENOG502Z95P">
    <property type="taxonomic scope" value="Bacteria"/>
</dbReference>
<dbReference type="Proteomes" id="UP000005707">
    <property type="component" value="Unassembled WGS sequence"/>
</dbReference>
<name>F7Q0J7_9MOLU</name>
<dbReference type="InParanoid" id="F7Q0J7"/>
<reference evidence="2 3" key="2">
    <citation type="journal article" date="2013" name="PLoS ONE">
        <title>INDIGO - INtegrated Data Warehouse of MIcrobial GenOmes with Examples from the Red Sea Extremophiles.</title>
        <authorList>
            <person name="Alam I."/>
            <person name="Antunes A."/>
            <person name="Kamau A.A."/>
            <person name="Ba Alawi W."/>
            <person name="Kalkatawi M."/>
            <person name="Stingl U."/>
            <person name="Bajic V.B."/>
        </authorList>
    </citation>
    <scope>NUCLEOTIDE SEQUENCE [LARGE SCALE GENOMIC DNA]</scope>
    <source>
        <strain evidence="2 3">SSD-17B</strain>
    </source>
</reference>
<feature type="transmembrane region" description="Helical" evidence="1">
    <location>
        <begin position="75"/>
        <end position="97"/>
    </location>
</feature>
<feature type="transmembrane region" description="Helical" evidence="1">
    <location>
        <begin position="109"/>
        <end position="130"/>
    </location>
</feature>
<dbReference type="AlphaFoldDB" id="F7Q0J7"/>
<evidence type="ECO:0000313" key="2">
    <source>
        <dbReference type="EMBL" id="ERJ12658.1"/>
    </source>
</evidence>
<comment type="caution">
    <text evidence="2">The sequence shown here is derived from an EMBL/GenBank/DDBJ whole genome shotgun (WGS) entry which is preliminary data.</text>
</comment>
<organism evidence="2 3">
    <name type="scientific">Haloplasma contractile SSD-17B</name>
    <dbReference type="NCBI Taxonomy" id="1033810"/>
    <lineage>
        <taxon>Bacteria</taxon>
        <taxon>Bacillati</taxon>
        <taxon>Mycoplasmatota</taxon>
        <taxon>Mollicutes</taxon>
        <taxon>Haloplasmatales</taxon>
        <taxon>Haloplasmataceae</taxon>
        <taxon>Haloplasma</taxon>
    </lineage>
</organism>
<reference evidence="2 3" key="1">
    <citation type="journal article" date="2011" name="J. Bacteriol.">
        <title>Genome sequence of Haloplasma contractile, an unusual contractile bacterium from a deep-sea anoxic brine lake.</title>
        <authorList>
            <person name="Antunes A."/>
            <person name="Alam I."/>
            <person name="El Dorry H."/>
            <person name="Siam R."/>
            <person name="Robertson A."/>
            <person name="Bajic V.B."/>
            <person name="Stingl U."/>
        </authorList>
    </citation>
    <scope>NUCLEOTIDE SEQUENCE [LARGE SCALE GENOMIC DNA]</scope>
    <source>
        <strain evidence="2 3">SSD-17B</strain>
    </source>
</reference>